<name>K3WAL8_GLOUD</name>
<dbReference type="GO" id="GO:0003723">
    <property type="term" value="F:RNA binding"/>
    <property type="evidence" value="ECO:0007669"/>
    <property type="project" value="TreeGrafter"/>
</dbReference>
<evidence type="ECO:0000313" key="3">
    <source>
        <dbReference type="Proteomes" id="UP000019132"/>
    </source>
</evidence>
<keyword evidence="3" id="KW-1185">Reference proteome</keyword>
<dbReference type="GO" id="GO:0005730">
    <property type="term" value="C:nucleolus"/>
    <property type="evidence" value="ECO:0007669"/>
    <property type="project" value="TreeGrafter"/>
</dbReference>
<dbReference type="InterPro" id="IPR042859">
    <property type="entry name" value="NOL11"/>
</dbReference>
<dbReference type="GO" id="GO:0030490">
    <property type="term" value="P:maturation of SSU-rRNA"/>
    <property type="evidence" value="ECO:0007669"/>
    <property type="project" value="InterPro"/>
</dbReference>
<protein>
    <submittedName>
        <fullName evidence="2">Uncharacterized protein</fullName>
    </submittedName>
</protein>
<feature type="region of interest" description="Disordered" evidence="1">
    <location>
        <begin position="589"/>
        <end position="620"/>
    </location>
</feature>
<dbReference type="EnsemblProtists" id="PYU1_T002009">
    <property type="protein sequence ID" value="PYU1_T002009"/>
    <property type="gene ID" value="PYU1_G002007"/>
</dbReference>
<reference evidence="3" key="2">
    <citation type="submission" date="2010-04" db="EMBL/GenBank/DDBJ databases">
        <authorList>
            <person name="Buell R."/>
            <person name="Hamilton J."/>
            <person name="Hostetler J."/>
        </authorList>
    </citation>
    <scope>NUCLEOTIDE SEQUENCE [LARGE SCALE GENOMIC DNA]</scope>
    <source>
        <strain evidence="3">DAOM:BR144</strain>
    </source>
</reference>
<dbReference type="OMA" id="LECAIVH"/>
<dbReference type="eggNOG" id="ENOG502R7JC">
    <property type="taxonomic scope" value="Eukaryota"/>
</dbReference>
<proteinExistence type="predicted"/>
<dbReference type="InParanoid" id="K3WAL8"/>
<dbReference type="Proteomes" id="UP000019132">
    <property type="component" value="Unassembled WGS sequence"/>
</dbReference>
<dbReference type="PANTHER" id="PTHR15633:SF2">
    <property type="entry name" value="NUCLEOLAR PROTEIN 11"/>
    <property type="match status" value="1"/>
</dbReference>
<sequence>MEFEPSVAVWRSRGTGAVLDVSAVNGKDGSKLVLITTREEVLEYCTQSRKCVNHWTFRAGSNVALRVGAVRNPLSQVLFGVRGSKKASQAETIVAWRNSDLEVAKWKSSALSEKTAVAGLYVHPQLTEEVVVVYENGKFAIYDEDLTKLLDASDAPANGQIDEAIDGHVVWATVASDHRNPVKGALFLSLLVKSKASALTYELVIYQVFAKKDRKDARVAASLVARQSIALEATSGAEITSSAFHAETFSYSFVWSTGEWQMVSFRNDVVSNTLEWTSTQRIATFSSDHTTPSSLTPTNKKRKLAQAGSSGFTSCSVGNFSYLVISSASNPKALTGWDAKFGVQVASTEIDFSVPEQSEGDVTKSATAAVGSMQKLLSSLNGEVVVAAYDHAVFVVNVKNKHSTLASVLGASKGAVPSAGAPVLPNTGINWSEIASKKEANAAVAYWKDNVCKDHTAEEQYIADLSDPVVTSTAAQFTKKFDEAVKKLASGSLSYRFLIAATKRCVDSADKLALWGPLKTLLASKRISARAVPALLPTLMKHAQYELLELAIRDLTDIDERSIVRLLKFFIRKTHDAKLIEYVASSTSSSKSAASPGSKRKKSSPKSATNGAAHNGPIKDNGRASERFLVAVLGLPTNNVFLHHAIRELQLDDVLFLLTTCKKFFFALTMAHNDVQENETPTRSSKKSKQANGAAATASSFYALGDASLYFTKLPSALQFAAWICALIDGHFAQLVLAATKDARVATSLQTLDVLVQKHVAACEQLETVTSVLSNFLSGVKLPQAHGIPDYSIEELLI</sequence>
<dbReference type="VEuPathDB" id="FungiDB:PYU1_G002007"/>
<evidence type="ECO:0000313" key="2">
    <source>
        <dbReference type="EnsemblProtists" id="PYU1_T002009"/>
    </source>
</evidence>
<reference evidence="2" key="3">
    <citation type="submission" date="2015-02" db="UniProtKB">
        <authorList>
            <consortium name="EnsemblProtists"/>
        </authorList>
    </citation>
    <scope>IDENTIFICATION</scope>
    <source>
        <strain evidence="2">DAOM BR144</strain>
    </source>
</reference>
<reference evidence="3" key="1">
    <citation type="journal article" date="2010" name="Genome Biol.">
        <title>Genome sequence of the necrotrophic plant pathogen Pythium ultimum reveals original pathogenicity mechanisms and effector repertoire.</title>
        <authorList>
            <person name="Levesque C.A."/>
            <person name="Brouwer H."/>
            <person name="Cano L."/>
            <person name="Hamilton J.P."/>
            <person name="Holt C."/>
            <person name="Huitema E."/>
            <person name="Raffaele S."/>
            <person name="Robideau G.P."/>
            <person name="Thines M."/>
            <person name="Win J."/>
            <person name="Zerillo M.M."/>
            <person name="Beakes G.W."/>
            <person name="Boore J.L."/>
            <person name="Busam D."/>
            <person name="Dumas B."/>
            <person name="Ferriera S."/>
            <person name="Fuerstenberg S.I."/>
            <person name="Gachon C.M."/>
            <person name="Gaulin E."/>
            <person name="Govers F."/>
            <person name="Grenville-Briggs L."/>
            <person name="Horner N."/>
            <person name="Hostetler J."/>
            <person name="Jiang R.H."/>
            <person name="Johnson J."/>
            <person name="Krajaejun T."/>
            <person name="Lin H."/>
            <person name="Meijer H.J."/>
            <person name="Moore B."/>
            <person name="Morris P."/>
            <person name="Phuntmart V."/>
            <person name="Puiu D."/>
            <person name="Shetty J."/>
            <person name="Stajich J.E."/>
            <person name="Tripathy S."/>
            <person name="Wawra S."/>
            <person name="van West P."/>
            <person name="Whitty B.R."/>
            <person name="Coutinho P.M."/>
            <person name="Henrissat B."/>
            <person name="Martin F."/>
            <person name="Thomas P.D."/>
            <person name="Tyler B.M."/>
            <person name="De Vries R.P."/>
            <person name="Kamoun S."/>
            <person name="Yandell M."/>
            <person name="Tisserat N."/>
            <person name="Buell C.R."/>
        </authorList>
    </citation>
    <scope>NUCLEOTIDE SEQUENCE</scope>
    <source>
        <strain evidence="3">DAOM:BR144</strain>
    </source>
</reference>
<accession>K3WAL8</accession>
<dbReference type="PANTHER" id="PTHR15633">
    <property type="entry name" value="NUCLEOLAR PROTEIN 11"/>
    <property type="match status" value="1"/>
</dbReference>
<dbReference type="EMBL" id="GL376634">
    <property type="status" value="NOT_ANNOTATED_CDS"/>
    <property type="molecule type" value="Genomic_DNA"/>
</dbReference>
<organism evidence="2 3">
    <name type="scientific">Globisporangium ultimum (strain ATCC 200006 / CBS 805.95 / DAOM BR144)</name>
    <name type="common">Pythium ultimum</name>
    <dbReference type="NCBI Taxonomy" id="431595"/>
    <lineage>
        <taxon>Eukaryota</taxon>
        <taxon>Sar</taxon>
        <taxon>Stramenopiles</taxon>
        <taxon>Oomycota</taxon>
        <taxon>Peronosporomycetes</taxon>
        <taxon>Pythiales</taxon>
        <taxon>Pythiaceae</taxon>
        <taxon>Globisporangium</taxon>
    </lineage>
</organism>
<dbReference type="HOGENOM" id="CLU_369401_0_0_1"/>
<dbReference type="AlphaFoldDB" id="K3WAL8"/>
<evidence type="ECO:0000256" key="1">
    <source>
        <dbReference type="SAM" id="MobiDB-lite"/>
    </source>
</evidence>